<sequence length="427" mass="45299">MDEIGGALAGAFRRMMRIRNVGHHALAGGAALSSSAVEKPCSAASAAGIFVPVAGIADYVPLLTSPRCLLPLCAHGDTTVDDVFGCDQGSRGGRNLHSHRDVLFDDLLDAEIDYFSSTRGRHNLRAHSDILVDNLLDAESASSRSHGYHNLRAHGDILLDDVPSAARASYGDVLVEDVPDVLLLSSSGNLHPYTHTATASSTTPRLAASPATPGCYALCAVFASCTLAMGFSQLDAYSFHSAMRAWNYAQMGAPAAVGCSFPAAVESSYIPISTSRRGRSRHAIRMQATGGAGFSTTIGTNSWSPSLRISSTNVGAARLRARAARSSGDGSESPERDRVIKIALLCLILQSRNLNLPTSDKKDDKQILKNIVNLVLLAVGVFIGSSAAKGDKKFMFTVSLFDGSMKSYKILSEIALLVISLYNSFFK</sequence>
<evidence type="ECO:0000313" key="2">
    <source>
        <dbReference type="Proteomes" id="UP000032180"/>
    </source>
</evidence>
<organism evidence="1 2">
    <name type="scientific">Leersia perrieri</name>
    <dbReference type="NCBI Taxonomy" id="77586"/>
    <lineage>
        <taxon>Eukaryota</taxon>
        <taxon>Viridiplantae</taxon>
        <taxon>Streptophyta</taxon>
        <taxon>Embryophyta</taxon>
        <taxon>Tracheophyta</taxon>
        <taxon>Spermatophyta</taxon>
        <taxon>Magnoliopsida</taxon>
        <taxon>Liliopsida</taxon>
        <taxon>Poales</taxon>
        <taxon>Poaceae</taxon>
        <taxon>BOP clade</taxon>
        <taxon>Oryzoideae</taxon>
        <taxon>Oryzeae</taxon>
        <taxon>Oryzinae</taxon>
        <taxon>Leersia</taxon>
    </lineage>
</organism>
<name>A0A0D9XF78_9ORYZ</name>
<protein>
    <submittedName>
        <fullName evidence="1">Uncharacterized protein</fullName>
    </submittedName>
</protein>
<dbReference type="EnsemblPlants" id="LPERR09G11220.1">
    <property type="protein sequence ID" value="LPERR09G11220.1"/>
    <property type="gene ID" value="LPERR09G11220"/>
</dbReference>
<dbReference type="HOGENOM" id="CLU_643073_0_0_1"/>
<reference evidence="2" key="2">
    <citation type="submission" date="2013-12" db="EMBL/GenBank/DDBJ databases">
        <authorList>
            <person name="Yu Y."/>
            <person name="Lee S."/>
            <person name="de Baynast K."/>
            <person name="Wissotski M."/>
            <person name="Liu L."/>
            <person name="Talag J."/>
            <person name="Goicoechea J."/>
            <person name="Angelova A."/>
            <person name="Jetty R."/>
            <person name="Kudrna D."/>
            <person name="Golser W."/>
            <person name="Rivera L."/>
            <person name="Zhang J."/>
            <person name="Wing R."/>
        </authorList>
    </citation>
    <scope>NUCLEOTIDE SEQUENCE</scope>
</reference>
<proteinExistence type="predicted"/>
<reference evidence="1" key="3">
    <citation type="submission" date="2015-04" db="UniProtKB">
        <authorList>
            <consortium name="EnsemblPlants"/>
        </authorList>
    </citation>
    <scope>IDENTIFICATION</scope>
</reference>
<reference evidence="1 2" key="1">
    <citation type="submission" date="2012-08" db="EMBL/GenBank/DDBJ databases">
        <title>Oryza genome evolution.</title>
        <authorList>
            <person name="Wing R.A."/>
        </authorList>
    </citation>
    <scope>NUCLEOTIDE SEQUENCE</scope>
</reference>
<accession>A0A0D9XF78</accession>
<dbReference type="Proteomes" id="UP000032180">
    <property type="component" value="Chromosome 9"/>
</dbReference>
<dbReference type="Gramene" id="LPERR09G11220.1">
    <property type="protein sequence ID" value="LPERR09G11220.1"/>
    <property type="gene ID" value="LPERR09G11220"/>
</dbReference>
<dbReference type="AlphaFoldDB" id="A0A0D9XF78"/>
<evidence type="ECO:0000313" key="1">
    <source>
        <dbReference type="EnsemblPlants" id="LPERR09G11220.1"/>
    </source>
</evidence>
<keyword evidence="2" id="KW-1185">Reference proteome</keyword>